<name>A0ACC1INW3_9FUNG</name>
<protein>
    <submittedName>
        <fullName evidence="1">Uncharacterized protein</fullName>
    </submittedName>
</protein>
<proteinExistence type="predicted"/>
<keyword evidence="2" id="KW-1185">Reference proteome</keyword>
<sequence>MPRMFDVIILGILALGISARQAHASAIPIGEPNNWVAANPIQQQHQQFQQIVQQFQQQQTLQQQRQLQQHQQQQLQQFLKQFQQQQQVKPAAKDKVQQTLNDNGVVSMRGFKIVIRHQPRPTNNIKFAKEGFGQSEIIPQKTGETGGSAGLQVAPDSNFSNPAVGFELPTQRLEPDQYSPKTQFGPTNDIGGDSNPTPLPELALHPPPLLSVPTNYPYYNNYKVFLPPPPSPPTILPPPPLPAFPDYNTAYSQPSYQGYYLEEDPQPLLFDREPLSIIYPEGGQ</sequence>
<evidence type="ECO:0000313" key="2">
    <source>
        <dbReference type="Proteomes" id="UP001150581"/>
    </source>
</evidence>
<dbReference type="Proteomes" id="UP001150581">
    <property type="component" value="Unassembled WGS sequence"/>
</dbReference>
<comment type="caution">
    <text evidence="1">The sequence shown here is derived from an EMBL/GenBank/DDBJ whole genome shotgun (WGS) entry which is preliminary data.</text>
</comment>
<reference evidence="1" key="1">
    <citation type="submission" date="2022-07" db="EMBL/GenBank/DDBJ databases">
        <title>Phylogenomic reconstructions and comparative analyses of Kickxellomycotina fungi.</title>
        <authorList>
            <person name="Reynolds N.K."/>
            <person name="Stajich J.E."/>
            <person name="Barry K."/>
            <person name="Grigoriev I.V."/>
            <person name="Crous P."/>
            <person name="Smith M.E."/>
        </authorList>
    </citation>
    <scope>NUCLEOTIDE SEQUENCE</scope>
    <source>
        <strain evidence="1">Benny 63K</strain>
    </source>
</reference>
<dbReference type="EMBL" id="JANBPG010000454">
    <property type="protein sequence ID" value="KAJ1896372.1"/>
    <property type="molecule type" value="Genomic_DNA"/>
</dbReference>
<evidence type="ECO:0000313" key="1">
    <source>
        <dbReference type="EMBL" id="KAJ1896372.1"/>
    </source>
</evidence>
<organism evidence="1 2">
    <name type="scientific">Kickxella alabastrina</name>
    <dbReference type="NCBI Taxonomy" id="61397"/>
    <lineage>
        <taxon>Eukaryota</taxon>
        <taxon>Fungi</taxon>
        <taxon>Fungi incertae sedis</taxon>
        <taxon>Zoopagomycota</taxon>
        <taxon>Kickxellomycotina</taxon>
        <taxon>Kickxellomycetes</taxon>
        <taxon>Kickxellales</taxon>
        <taxon>Kickxellaceae</taxon>
        <taxon>Kickxella</taxon>
    </lineage>
</organism>
<gene>
    <name evidence="1" type="ORF">LPJ66_004029</name>
</gene>
<accession>A0ACC1INW3</accession>